<sequence length="66" mass="7437">MIIYLNDTRLTIEASSTLQQFIEQRKAVGAHVAIAINNEFVPKFMYANTILREGDRIDLIVPMQGG</sequence>
<name>A0A377G7T4_9GAMM</name>
<dbReference type="InterPro" id="IPR012675">
    <property type="entry name" value="Beta-grasp_dom_sf"/>
</dbReference>
<dbReference type="PANTHER" id="PTHR34472">
    <property type="entry name" value="SULFUR CARRIER PROTEIN THIS"/>
    <property type="match status" value="1"/>
</dbReference>
<protein>
    <submittedName>
        <fullName evidence="1">Thiamine biosynthesis protein ThiS</fullName>
    </submittedName>
</protein>
<gene>
    <name evidence="1" type="primary">thiS</name>
    <name evidence="1" type="ORF">NCTC11370_00945</name>
</gene>
<dbReference type="InterPro" id="IPR016155">
    <property type="entry name" value="Mopterin_synth/thiamin_S_b"/>
</dbReference>
<accession>A0A377G7T4</accession>
<evidence type="ECO:0000313" key="1">
    <source>
        <dbReference type="EMBL" id="STO20885.1"/>
    </source>
</evidence>
<dbReference type="EMBL" id="UGGT01000001">
    <property type="protein sequence ID" value="STO20885.1"/>
    <property type="molecule type" value="Genomic_DNA"/>
</dbReference>
<dbReference type="RefSeq" id="WP_010653181.1">
    <property type="nucleotide sequence ID" value="NZ_JAPHOO010000001.1"/>
</dbReference>
<dbReference type="CDD" id="cd00565">
    <property type="entry name" value="Ubl_ThiS"/>
    <property type="match status" value="1"/>
</dbReference>
<dbReference type="InterPro" id="IPR010035">
    <property type="entry name" value="Thi_S"/>
</dbReference>
<dbReference type="AlphaFoldDB" id="A0A377G7T4"/>
<proteinExistence type="predicted"/>
<dbReference type="Pfam" id="PF02597">
    <property type="entry name" value="ThiS"/>
    <property type="match status" value="1"/>
</dbReference>
<dbReference type="NCBIfam" id="TIGR01683">
    <property type="entry name" value="thiS"/>
    <property type="match status" value="1"/>
</dbReference>
<dbReference type="PANTHER" id="PTHR34472:SF1">
    <property type="entry name" value="SULFUR CARRIER PROTEIN THIS"/>
    <property type="match status" value="1"/>
</dbReference>
<dbReference type="STRING" id="1094715.GCA_000236165_01477"/>
<dbReference type="GeneID" id="93292440"/>
<dbReference type="Proteomes" id="UP000254554">
    <property type="component" value="Unassembled WGS sequence"/>
</dbReference>
<dbReference type="Gene3D" id="3.10.20.30">
    <property type="match status" value="1"/>
</dbReference>
<evidence type="ECO:0000313" key="2">
    <source>
        <dbReference type="Proteomes" id="UP000254554"/>
    </source>
</evidence>
<dbReference type="OrthoDB" id="9800283at2"/>
<reference evidence="1 2" key="1">
    <citation type="submission" date="2018-06" db="EMBL/GenBank/DDBJ databases">
        <authorList>
            <consortium name="Pathogen Informatics"/>
            <person name="Doyle S."/>
        </authorList>
    </citation>
    <scope>NUCLEOTIDE SEQUENCE [LARGE SCALE GENOMIC DNA]</scope>
    <source>
        <strain evidence="1 2">NCTC11370</strain>
    </source>
</reference>
<dbReference type="SUPFAM" id="SSF54285">
    <property type="entry name" value="MoaD/ThiS"/>
    <property type="match status" value="1"/>
</dbReference>
<dbReference type="InterPro" id="IPR003749">
    <property type="entry name" value="ThiS/MoaD-like"/>
</dbReference>
<organism evidence="1 2">
    <name type="scientific">Fluoribacter dumoffii</name>
    <dbReference type="NCBI Taxonomy" id="463"/>
    <lineage>
        <taxon>Bacteria</taxon>
        <taxon>Pseudomonadati</taxon>
        <taxon>Pseudomonadota</taxon>
        <taxon>Gammaproteobacteria</taxon>
        <taxon>Legionellales</taxon>
        <taxon>Legionellaceae</taxon>
        <taxon>Fluoribacter</taxon>
    </lineage>
</organism>
<keyword evidence="2" id="KW-1185">Reference proteome</keyword>